<gene>
    <name evidence="2" type="ORF">RHOFW104T7_00215</name>
</gene>
<name>A0A154QE92_9GAMM</name>
<dbReference type="EMBL" id="LVJS01000086">
    <property type="protein sequence ID" value="KZC22528.1"/>
    <property type="molecule type" value="Genomic_DNA"/>
</dbReference>
<evidence type="ECO:0000313" key="2">
    <source>
        <dbReference type="EMBL" id="KZC22528.1"/>
    </source>
</evidence>
<dbReference type="Proteomes" id="UP000076131">
    <property type="component" value="Unassembled WGS sequence"/>
</dbReference>
<organism evidence="2 3">
    <name type="scientific">Rhodanobacter thiooxydans</name>
    <dbReference type="NCBI Taxonomy" id="416169"/>
    <lineage>
        <taxon>Bacteria</taxon>
        <taxon>Pseudomonadati</taxon>
        <taxon>Pseudomonadota</taxon>
        <taxon>Gammaproteobacteria</taxon>
        <taxon>Lysobacterales</taxon>
        <taxon>Rhodanobacteraceae</taxon>
        <taxon>Rhodanobacter</taxon>
    </lineage>
</organism>
<protein>
    <submittedName>
        <fullName evidence="2">Uncharacterized protein</fullName>
    </submittedName>
</protein>
<reference evidence="2 3" key="1">
    <citation type="journal article" date="2016" name="MBio">
        <title>Lateral Gene Transfer in a Heavy Metal-Contaminated-Groundwater Microbial Community.</title>
        <authorList>
            <person name="Hemme C.L."/>
            <person name="Green S.J."/>
            <person name="Rishishwar L."/>
            <person name="Prakash O."/>
            <person name="Pettenato A."/>
            <person name="Chakraborty R."/>
            <person name="Deutschbauer A.M."/>
            <person name="Van Nostrand J.D."/>
            <person name="Wu L."/>
            <person name="He Z."/>
            <person name="Jordan I.K."/>
            <person name="Hazen T.C."/>
            <person name="Arkin A.P."/>
            <person name="Kostka J.E."/>
            <person name="Zhou J."/>
        </authorList>
    </citation>
    <scope>NUCLEOTIDE SEQUENCE [LARGE SCALE GENOMIC DNA]</scope>
    <source>
        <strain evidence="2 3">FW104-T7</strain>
    </source>
</reference>
<sequence length="93" mass="10446">MSTLFICSWIALAADIVLFNVLYFCVVLLRVNDSGGKVASDALFNFGPLRYVPKYLELLTPQESSRWYNIFIKHCFAITIALVLVFLASLALP</sequence>
<comment type="caution">
    <text evidence="2">The sequence shown here is derived from an EMBL/GenBank/DDBJ whole genome shotgun (WGS) entry which is preliminary data.</text>
</comment>
<feature type="transmembrane region" description="Helical" evidence="1">
    <location>
        <begin position="70"/>
        <end position="92"/>
    </location>
</feature>
<feature type="transmembrane region" description="Helical" evidence="1">
    <location>
        <begin position="6"/>
        <end position="29"/>
    </location>
</feature>
<keyword evidence="1" id="KW-0812">Transmembrane</keyword>
<keyword evidence="1" id="KW-1133">Transmembrane helix</keyword>
<evidence type="ECO:0000313" key="3">
    <source>
        <dbReference type="Proteomes" id="UP000076131"/>
    </source>
</evidence>
<keyword evidence="1" id="KW-0472">Membrane</keyword>
<keyword evidence="3" id="KW-1185">Reference proteome</keyword>
<dbReference type="STRING" id="416169.RHOFW104T7_00215"/>
<accession>A0A154QE92</accession>
<dbReference type="AlphaFoldDB" id="A0A154QE92"/>
<evidence type="ECO:0000256" key="1">
    <source>
        <dbReference type="SAM" id="Phobius"/>
    </source>
</evidence>
<proteinExistence type="predicted"/>